<dbReference type="SUPFAM" id="SSF53756">
    <property type="entry name" value="UDP-Glycosyltransferase/glycogen phosphorylase"/>
    <property type="match status" value="1"/>
</dbReference>
<organism evidence="4">
    <name type="scientific">Solibacter usitatus (strain Ellin6076)</name>
    <dbReference type="NCBI Taxonomy" id="234267"/>
    <lineage>
        <taxon>Bacteria</taxon>
        <taxon>Pseudomonadati</taxon>
        <taxon>Acidobacteriota</taxon>
        <taxon>Terriglobia</taxon>
        <taxon>Bryobacterales</taxon>
        <taxon>Solibacteraceae</taxon>
        <taxon>Candidatus Solibacter</taxon>
    </lineage>
</organism>
<keyword evidence="3 4" id="KW-0808">Transferase</keyword>
<dbReference type="AlphaFoldDB" id="Q01YG1"/>
<dbReference type="KEGG" id="sus:Acid_4342"/>
<reference evidence="4" key="1">
    <citation type="submission" date="2006-10" db="EMBL/GenBank/DDBJ databases">
        <title>Complete sequence of Solibacter usitatus Ellin6076.</title>
        <authorList>
            <consortium name="US DOE Joint Genome Institute"/>
            <person name="Copeland A."/>
            <person name="Lucas S."/>
            <person name="Lapidus A."/>
            <person name="Barry K."/>
            <person name="Detter J.C."/>
            <person name="Glavina del Rio T."/>
            <person name="Hammon N."/>
            <person name="Israni S."/>
            <person name="Dalin E."/>
            <person name="Tice H."/>
            <person name="Pitluck S."/>
            <person name="Thompson L.S."/>
            <person name="Brettin T."/>
            <person name="Bruce D."/>
            <person name="Han C."/>
            <person name="Tapia R."/>
            <person name="Gilna P."/>
            <person name="Schmutz J."/>
            <person name="Larimer F."/>
            <person name="Land M."/>
            <person name="Hauser L."/>
            <person name="Kyrpides N."/>
            <person name="Mikhailova N."/>
            <person name="Janssen P.H."/>
            <person name="Kuske C.R."/>
            <person name="Richardson P."/>
        </authorList>
    </citation>
    <scope>NUCLEOTIDE SEQUENCE</scope>
    <source>
        <strain evidence="4">Ellin6076</strain>
    </source>
</reference>
<dbReference type="Pfam" id="PF13692">
    <property type="entry name" value="Glyco_trans_1_4"/>
    <property type="match status" value="1"/>
</dbReference>
<gene>
    <name evidence="4" type="ordered locus">Acid_4342</name>
</gene>
<dbReference type="Pfam" id="PF13641">
    <property type="entry name" value="Glyco_tranf_2_3"/>
    <property type="match status" value="1"/>
</dbReference>
<proteinExistence type="inferred from homology"/>
<dbReference type="HOGENOM" id="CLU_006539_2_0_0"/>
<accession>Q01YG1</accession>
<evidence type="ECO:0000256" key="3">
    <source>
        <dbReference type="ARBA" id="ARBA00022679"/>
    </source>
</evidence>
<evidence type="ECO:0000256" key="1">
    <source>
        <dbReference type="ARBA" id="ARBA00006739"/>
    </source>
</evidence>
<dbReference type="eggNOG" id="COG0438">
    <property type="taxonomic scope" value="Bacteria"/>
</dbReference>
<dbReference type="Gene3D" id="3.40.50.2000">
    <property type="entry name" value="Glycogen Phosphorylase B"/>
    <property type="match status" value="2"/>
</dbReference>
<dbReference type="InParanoid" id="Q01YG1"/>
<evidence type="ECO:0000313" key="4">
    <source>
        <dbReference type="EMBL" id="ABJ85304.1"/>
    </source>
</evidence>
<dbReference type="CDD" id="cd03801">
    <property type="entry name" value="GT4_PimA-like"/>
    <property type="match status" value="1"/>
</dbReference>
<dbReference type="Gene3D" id="3.90.550.10">
    <property type="entry name" value="Spore Coat Polysaccharide Biosynthesis Protein SpsA, Chain A"/>
    <property type="match status" value="1"/>
</dbReference>
<protein>
    <submittedName>
        <fullName evidence="4">Glycosyl transferase, family 2</fullName>
    </submittedName>
</protein>
<dbReference type="CAZy" id="GT4">
    <property type="family name" value="Glycosyltransferase Family 4"/>
</dbReference>
<dbReference type="SUPFAM" id="SSF53448">
    <property type="entry name" value="Nucleotide-diphospho-sugar transferases"/>
    <property type="match status" value="1"/>
</dbReference>
<dbReference type="EMBL" id="CP000473">
    <property type="protein sequence ID" value="ABJ85304.1"/>
    <property type="molecule type" value="Genomic_DNA"/>
</dbReference>
<dbReference type="PANTHER" id="PTHR43179">
    <property type="entry name" value="RHAMNOSYLTRANSFERASE WBBL"/>
    <property type="match status" value="1"/>
</dbReference>
<dbReference type="GO" id="GO:0016757">
    <property type="term" value="F:glycosyltransferase activity"/>
    <property type="evidence" value="ECO:0007669"/>
    <property type="project" value="UniProtKB-KW"/>
</dbReference>
<dbReference type="InterPro" id="IPR029044">
    <property type="entry name" value="Nucleotide-diphossugar_trans"/>
</dbReference>
<dbReference type="PANTHER" id="PTHR43179:SF12">
    <property type="entry name" value="GALACTOFURANOSYLTRANSFERASE GLFT2"/>
    <property type="match status" value="1"/>
</dbReference>
<evidence type="ECO:0000256" key="2">
    <source>
        <dbReference type="ARBA" id="ARBA00022676"/>
    </source>
</evidence>
<sequence>MAWRAKNTLRWSVRTARRADWGLLRQYAAGLLAGDLRAQRARPAPPAAPPTAPGITVVIPSRDGKDLLTAQLPGIVAERPEQIIVVDNGSADDTAGWLRATYPAIEVEHSPAPLSFARAVNRGIARARHSHVCLLNNDMQIEPGFFRALRRSFDEVPELFSSTAQILFPAGVRREETGKTVMALRGPEDFPVRCDETLPGEDGSYVLYGSGGCSLYDAAKLRALGGVDEVYEPAYVEDLDLGYRAWQRGWPSVYAGGAVVEHRHRATTSRFFTEEELGRILEVNYLRFLARSVSDRALFRRLWRHALRRLLLRAGHAPAPLDAAPAIARQGCLEPAPAYREELFLALNDGSVSVFPGRRATGKPRVLVASPYLPFPLSHGGAVRMYNLIRRAAAEFDQVLVAFTEDHAAPPAEVLDIFAEVVLVRRAGSHALPLTGRPEVVEEFDSNAFRAALQQTVLKWRPAIAQLEFTQIAQYAADCAPARTILVEHDITFDLYQQLLALNETGPLRREVELWRSFEMAAWSKVDRVVTMSEKDRRTVAGATAVALPNGVDLERFRPADSAPDARRLLFIGSFAHRPNVMAVEFFVNQVWPRLKDVTLHIIAGARHEQYAVEADLRQPGIELAGFVSDVRPAYRRATLVIAPLVASAGTNIKVLEAMAMGKAMVATAAGVNGLDLAAGEDFVLVKTADEMAGAIERLLSDEGERTRIELAARARVERDYSWDTIAAAQAELYRELDGEPEEIAP</sequence>
<dbReference type="CAZy" id="GT2">
    <property type="family name" value="Glycosyltransferase Family 2"/>
</dbReference>
<dbReference type="eggNOG" id="COG1216">
    <property type="taxonomic scope" value="Bacteria"/>
</dbReference>
<keyword evidence="2" id="KW-0328">Glycosyltransferase</keyword>
<dbReference type="STRING" id="234267.Acid_4342"/>
<name>Q01YG1_SOLUE</name>
<comment type="similarity">
    <text evidence="1">Belongs to the glycosyltransferase 2 family.</text>
</comment>